<evidence type="ECO:0000313" key="3">
    <source>
        <dbReference type="Proteomes" id="UP000237000"/>
    </source>
</evidence>
<feature type="non-terminal residue" evidence="2">
    <location>
        <position position="169"/>
    </location>
</feature>
<proteinExistence type="predicted"/>
<dbReference type="EMBL" id="JXTC01000026">
    <property type="protein sequence ID" value="PON98135.1"/>
    <property type="molecule type" value="Genomic_DNA"/>
</dbReference>
<keyword evidence="3" id="KW-1185">Reference proteome</keyword>
<name>A0A2P5FK17_TREOI</name>
<evidence type="ECO:0000256" key="1">
    <source>
        <dbReference type="SAM" id="MobiDB-lite"/>
    </source>
</evidence>
<sequence>MGRLRTLLSERPQESLLRNIETNLNSEEMEITPQSSEQVNKSQNDSQESTKSQASTALSQSIFLSEAYEDNVEQLENTAMDIEETSSTIPQPQIAKSFNVVHPEALVEAWIVHSKATKAENREAIEDARDLIALPSFVYERKLKFKKFRKESLIPLPSIQKPLTLKHKP</sequence>
<accession>A0A2P5FK17</accession>
<dbReference type="InParanoid" id="A0A2P5FK17"/>
<gene>
    <name evidence="2" type="ORF">TorRG33x02_059650</name>
</gene>
<dbReference type="AlphaFoldDB" id="A0A2P5FK17"/>
<reference evidence="3" key="1">
    <citation type="submission" date="2016-06" db="EMBL/GenBank/DDBJ databases">
        <title>Parallel loss of symbiosis genes in relatives of nitrogen-fixing non-legume Parasponia.</title>
        <authorList>
            <person name="Van Velzen R."/>
            <person name="Holmer R."/>
            <person name="Bu F."/>
            <person name="Rutten L."/>
            <person name="Van Zeijl A."/>
            <person name="Liu W."/>
            <person name="Santuari L."/>
            <person name="Cao Q."/>
            <person name="Sharma T."/>
            <person name="Shen D."/>
            <person name="Roswanjaya Y."/>
            <person name="Wardhani T."/>
            <person name="Kalhor M.S."/>
            <person name="Jansen J."/>
            <person name="Van den Hoogen J."/>
            <person name="Gungor B."/>
            <person name="Hartog M."/>
            <person name="Hontelez J."/>
            <person name="Verver J."/>
            <person name="Yang W.-C."/>
            <person name="Schijlen E."/>
            <person name="Repin R."/>
            <person name="Schilthuizen M."/>
            <person name="Schranz E."/>
            <person name="Heidstra R."/>
            <person name="Miyata K."/>
            <person name="Fedorova E."/>
            <person name="Kohlen W."/>
            <person name="Bisseling T."/>
            <person name="Smit S."/>
            <person name="Geurts R."/>
        </authorList>
    </citation>
    <scope>NUCLEOTIDE SEQUENCE [LARGE SCALE GENOMIC DNA]</scope>
    <source>
        <strain evidence="3">cv. RG33-2</strain>
    </source>
</reference>
<dbReference type="Proteomes" id="UP000237000">
    <property type="component" value="Unassembled WGS sequence"/>
</dbReference>
<protein>
    <submittedName>
        <fullName evidence="2">Uncharacterized protein</fullName>
    </submittedName>
</protein>
<feature type="region of interest" description="Disordered" evidence="1">
    <location>
        <begin position="22"/>
        <end position="55"/>
    </location>
</feature>
<comment type="caution">
    <text evidence="2">The sequence shown here is derived from an EMBL/GenBank/DDBJ whole genome shotgun (WGS) entry which is preliminary data.</text>
</comment>
<evidence type="ECO:0000313" key="2">
    <source>
        <dbReference type="EMBL" id="PON98135.1"/>
    </source>
</evidence>
<organism evidence="2 3">
    <name type="scientific">Trema orientale</name>
    <name type="common">Charcoal tree</name>
    <name type="synonym">Celtis orientalis</name>
    <dbReference type="NCBI Taxonomy" id="63057"/>
    <lineage>
        <taxon>Eukaryota</taxon>
        <taxon>Viridiplantae</taxon>
        <taxon>Streptophyta</taxon>
        <taxon>Embryophyta</taxon>
        <taxon>Tracheophyta</taxon>
        <taxon>Spermatophyta</taxon>
        <taxon>Magnoliopsida</taxon>
        <taxon>eudicotyledons</taxon>
        <taxon>Gunneridae</taxon>
        <taxon>Pentapetalae</taxon>
        <taxon>rosids</taxon>
        <taxon>fabids</taxon>
        <taxon>Rosales</taxon>
        <taxon>Cannabaceae</taxon>
        <taxon>Trema</taxon>
    </lineage>
</organism>